<dbReference type="eggNOG" id="COG2188">
    <property type="taxonomic scope" value="Bacteria"/>
</dbReference>
<dbReference type="InterPro" id="IPR036390">
    <property type="entry name" value="WH_DNA-bd_sf"/>
</dbReference>
<protein>
    <submittedName>
        <fullName evidence="5">Transcriptional regulator, GntR family</fullName>
    </submittedName>
</protein>
<keyword evidence="6" id="KW-1185">Reference proteome</keyword>
<dbReference type="GO" id="GO:0003677">
    <property type="term" value="F:DNA binding"/>
    <property type="evidence" value="ECO:0007669"/>
    <property type="project" value="UniProtKB-KW"/>
</dbReference>
<dbReference type="Pfam" id="PF00392">
    <property type="entry name" value="GntR"/>
    <property type="match status" value="1"/>
</dbReference>
<dbReference type="SUPFAM" id="SSF46785">
    <property type="entry name" value="Winged helix' DNA-binding domain"/>
    <property type="match status" value="1"/>
</dbReference>
<dbReference type="PROSITE" id="PS50949">
    <property type="entry name" value="HTH_GNTR"/>
    <property type="match status" value="1"/>
</dbReference>
<organism evidence="5 6">
    <name type="scientific">Acidothermus cellulolyticus (strain ATCC 43068 / DSM 8971 / 11B)</name>
    <dbReference type="NCBI Taxonomy" id="351607"/>
    <lineage>
        <taxon>Bacteria</taxon>
        <taxon>Bacillati</taxon>
        <taxon>Actinomycetota</taxon>
        <taxon>Actinomycetes</taxon>
        <taxon>Acidothermales</taxon>
        <taxon>Acidothermaceae</taxon>
        <taxon>Acidothermus</taxon>
    </lineage>
</organism>
<dbReference type="Gene3D" id="1.10.10.10">
    <property type="entry name" value="Winged helix-like DNA-binding domain superfamily/Winged helix DNA-binding domain"/>
    <property type="match status" value="1"/>
</dbReference>
<reference evidence="5 6" key="1">
    <citation type="journal article" date="2009" name="Genome Res.">
        <title>Complete genome of the cellulolytic thermophile Acidothermus cellulolyticus 11B provides insights into its ecophysiological and evolutionary adaptations.</title>
        <authorList>
            <person name="Barabote R.D."/>
            <person name="Xie G."/>
            <person name="Leu D.H."/>
            <person name="Normand P."/>
            <person name="Necsulea A."/>
            <person name="Daubin V."/>
            <person name="Medigue C."/>
            <person name="Adney W.S."/>
            <person name="Xu X.C."/>
            <person name="Lapidus A."/>
            <person name="Parales R.E."/>
            <person name="Detter C."/>
            <person name="Pujic P."/>
            <person name="Bruce D."/>
            <person name="Lavire C."/>
            <person name="Challacombe J.F."/>
            <person name="Brettin T.S."/>
            <person name="Berry A.M."/>
        </authorList>
    </citation>
    <scope>NUCLEOTIDE SEQUENCE [LARGE SCALE GENOMIC DNA]</scope>
    <source>
        <strain evidence="6">ATCC 43068 / DSM 8971 / 11B</strain>
    </source>
</reference>
<dbReference type="GO" id="GO:0045892">
    <property type="term" value="P:negative regulation of DNA-templated transcription"/>
    <property type="evidence" value="ECO:0007669"/>
    <property type="project" value="TreeGrafter"/>
</dbReference>
<keyword evidence="1" id="KW-0805">Transcription regulation</keyword>
<evidence type="ECO:0000259" key="4">
    <source>
        <dbReference type="PROSITE" id="PS50949"/>
    </source>
</evidence>
<dbReference type="PRINTS" id="PR00035">
    <property type="entry name" value="HTHGNTR"/>
</dbReference>
<dbReference type="SMART" id="SM00345">
    <property type="entry name" value="HTH_GNTR"/>
    <property type="match status" value="1"/>
</dbReference>
<proteinExistence type="predicted"/>
<dbReference type="HOGENOM" id="CLU_063236_2_3_11"/>
<dbReference type="InterPro" id="IPR036388">
    <property type="entry name" value="WH-like_DNA-bd_sf"/>
</dbReference>
<name>A0LVW6_ACIC1</name>
<dbReference type="STRING" id="351607.Acel_1804"/>
<dbReference type="FunCoup" id="A0LVW6">
    <property type="interactions" value="3"/>
</dbReference>
<dbReference type="GO" id="GO:0003700">
    <property type="term" value="F:DNA-binding transcription factor activity"/>
    <property type="evidence" value="ECO:0007669"/>
    <property type="project" value="InterPro"/>
</dbReference>
<dbReference type="EMBL" id="CP000481">
    <property type="protein sequence ID" value="ABK53576.1"/>
    <property type="molecule type" value="Genomic_DNA"/>
</dbReference>
<dbReference type="PANTHER" id="PTHR44846:SF17">
    <property type="entry name" value="GNTR-FAMILY TRANSCRIPTIONAL REGULATOR"/>
    <property type="match status" value="1"/>
</dbReference>
<evidence type="ECO:0000313" key="5">
    <source>
        <dbReference type="EMBL" id="ABK53576.1"/>
    </source>
</evidence>
<evidence type="ECO:0000256" key="2">
    <source>
        <dbReference type="ARBA" id="ARBA00023125"/>
    </source>
</evidence>
<dbReference type="Gene3D" id="3.40.1410.10">
    <property type="entry name" value="Chorismate lyase-like"/>
    <property type="match status" value="1"/>
</dbReference>
<dbReference type="InterPro" id="IPR028978">
    <property type="entry name" value="Chorismate_lyase_/UTRA_dom_sf"/>
</dbReference>
<dbReference type="RefSeq" id="WP_011720639.1">
    <property type="nucleotide sequence ID" value="NC_008578.1"/>
</dbReference>
<gene>
    <name evidence="5" type="ordered locus">Acel_1804</name>
</gene>
<feature type="domain" description="HTH gntR-type" evidence="4">
    <location>
        <begin position="14"/>
        <end position="82"/>
    </location>
</feature>
<dbReference type="SUPFAM" id="SSF64288">
    <property type="entry name" value="Chorismate lyase-like"/>
    <property type="match status" value="1"/>
</dbReference>
<dbReference type="KEGG" id="ace:Acel_1804"/>
<dbReference type="InterPro" id="IPR050679">
    <property type="entry name" value="Bact_HTH_transcr_reg"/>
</dbReference>
<dbReference type="SMART" id="SM00866">
    <property type="entry name" value="UTRA"/>
    <property type="match status" value="1"/>
</dbReference>
<evidence type="ECO:0000256" key="1">
    <source>
        <dbReference type="ARBA" id="ARBA00023015"/>
    </source>
</evidence>
<dbReference type="Pfam" id="PF07702">
    <property type="entry name" value="UTRA"/>
    <property type="match status" value="1"/>
</dbReference>
<dbReference type="AlphaFoldDB" id="A0LVW6"/>
<accession>A0LVW6</accession>
<dbReference type="PANTHER" id="PTHR44846">
    <property type="entry name" value="MANNOSYL-D-GLYCERATE TRANSPORT/METABOLISM SYSTEM REPRESSOR MNGR-RELATED"/>
    <property type="match status" value="1"/>
</dbReference>
<sequence>MTDLSLTLDRSSPVPLYYQIAQQIEQAIERGELAPGTKLDNEIELADRLGLSRPTMRRAIQELVRKGLLVRKRGVGTQVVHGKVKRPVELTSLYDDLLKSNQKPRTDVLALETIPAADEVAVHLGIEPRSQVIYVERVRYARDEPLAIMHNWLPAHLVSLERSDLERAGLYDRLRKAGIRICVASQRIGAKAATSEEARLLRTRRGAPLLTMARVAYDDTGRAVEYGSHVYRSDSYTFEITLVERQ</sequence>
<dbReference type="InterPro" id="IPR011663">
    <property type="entry name" value="UTRA"/>
</dbReference>
<evidence type="ECO:0000256" key="3">
    <source>
        <dbReference type="ARBA" id="ARBA00023163"/>
    </source>
</evidence>
<evidence type="ECO:0000313" key="6">
    <source>
        <dbReference type="Proteomes" id="UP000008221"/>
    </source>
</evidence>
<dbReference type="InParanoid" id="A0LVW6"/>
<dbReference type="OrthoDB" id="3182938at2"/>
<dbReference type="CDD" id="cd07377">
    <property type="entry name" value="WHTH_GntR"/>
    <property type="match status" value="1"/>
</dbReference>
<dbReference type="InterPro" id="IPR000524">
    <property type="entry name" value="Tscrpt_reg_HTH_GntR"/>
</dbReference>
<keyword evidence="2" id="KW-0238">DNA-binding</keyword>
<keyword evidence="3" id="KW-0804">Transcription</keyword>
<dbReference type="Proteomes" id="UP000008221">
    <property type="component" value="Chromosome"/>
</dbReference>